<dbReference type="RefSeq" id="WP_221873919.1">
    <property type="nucleotide sequence ID" value="NZ_JACWFH010000014.1"/>
</dbReference>
<reference evidence="1 2" key="1">
    <citation type="submission" date="2020-07" db="EMBL/GenBank/DDBJ databases">
        <title>Fungal Genomes of the International Space Station.</title>
        <authorList>
            <person name="Seuylemezian A."/>
            <person name="Singh N.K."/>
            <person name="Wood J."/>
            <person name="Venkateswaran K."/>
        </authorList>
    </citation>
    <scope>NUCLEOTIDE SEQUENCE [LARGE SCALE GENOMIC DNA]</scope>
    <source>
        <strain evidence="1 2">PL-B2</strain>
    </source>
</reference>
<keyword evidence="2" id="KW-1185">Reference proteome</keyword>
<name>A0ABS7K6D1_9BACI</name>
<dbReference type="Proteomes" id="UP000769780">
    <property type="component" value="Unassembled WGS sequence"/>
</dbReference>
<dbReference type="EMBL" id="JACWFH010000014">
    <property type="protein sequence ID" value="MBY0097695.1"/>
    <property type="molecule type" value="Genomic_DNA"/>
</dbReference>
<evidence type="ECO:0000313" key="2">
    <source>
        <dbReference type="Proteomes" id="UP000769780"/>
    </source>
</evidence>
<protein>
    <recommendedName>
        <fullName evidence="3">Abortive phage infection protein</fullName>
    </recommendedName>
</protein>
<gene>
    <name evidence="1" type="ORF">H0185_12895</name>
</gene>
<organism evidence="1 2">
    <name type="scientific">Mesobacillus maritimus</name>
    <dbReference type="NCBI Taxonomy" id="1643336"/>
    <lineage>
        <taxon>Bacteria</taxon>
        <taxon>Bacillati</taxon>
        <taxon>Bacillota</taxon>
        <taxon>Bacilli</taxon>
        <taxon>Bacillales</taxon>
        <taxon>Bacillaceae</taxon>
        <taxon>Mesobacillus</taxon>
    </lineage>
</organism>
<evidence type="ECO:0000313" key="1">
    <source>
        <dbReference type="EMBL" id="MBY0097695.1"/>
    </source>
</evidence>
<accession>A0ABS7K6D1</accession>
<proteinExistence type="predicted"/>
<comment type="caution">
    <text evidence="1">The sequence shown here is derived from an EMBL/GenBank/DDBJ whole genome shotgun (WGS) entry which is preliminary data.</text>
</comment>
<evidence type="ECO:0008006" key="3">
    <source>
        <dbReference type="Google" id="ProtNLM"/>
    </source>
</evidence>
<sequence length="64" mass="7550">MTSEEVNAILDQLKKGELTEYHVKKEEFLSFRQVLVSREDFKHFRGIAQRGGEVLYQYIETARS</sequence>